<dbReference type="AlphaFoldDB" id="A0A5A9X6J2"/>
<dbReference type="OrthoDB" id="2339975at2"/>
<sequence length="125" mass="14141">MADLALTAKYVPDVPLGWDAMANRVLPGARAFRRKGDKLYVLFTASHWPGDDRIWIHVSASFPNKTPSYQDMAEVKRLFVGEDRKAMHIFPARQYHVNIHEHCLHLFSCVEGDDGLPEFGAFGSI</sequence>
<dbReference type="InterPro" id="IPR056111">
    <property type="entry name" value="DUF7694"/>
</dbReference>
<proteinExistence type="predicted"/>
<reference evidence="2 3" key="1">
    <citation type="submission" date="2019-04" db="EMBL/GenBank/DDBJ databases">
        <title>Geobacter ruber sp. nov., ferric-reducing bacteria isolated from paddy soil.</title>
        <authorList>
            <person name="Xu Z."/>
            <person name="Masuda Y."/>
            <person name="Itoh H."/>
            <person name="Senoo K."/>
        </authorList>
    </citation>
    <scope>NUCLEOTIDE SEQUENCE [LARGE SCALE GENOMIC DNA]</scope>
    <source>
        <strain evidence="2 3">Red88</strain>
    </source>
</reference>
<comment type="caution">
    <text evidence="2">The sequence shown here is derived from an EMBL/GenBank/DDBJ whole genome shotgun (WGS) entry which is preliminary data.</text>
</comment>
<feature type="domain" description="DUF7694" evidence="1">
    <location>
        <begin position="52"/>
        <end position="110"/>
    </location>
</feature>
<accession>A0A5A9X6J2</accession>
<protein>
    <recommendedName>
        <fullName evidence="1">DUF7694 domain-containing protein</fullName>
    </recommendedName>
</protein>
<dbReference type="EMBL" id="SRSD01000010">
    <property type="protein sequence ID" value="KAA0888792.1"/>
    <property type="molecule type" value="Genomic_DNA"/>
</dbReference>
<name>A0A5A9X6J2_9BACT</name>
<dbReference type="RefSeq" id="WP_149309143.1">
    <property type="nucleotide sequence ID" value="NZ_SRSD01000010.1"/>
</dbReference>
<evidence type="ECO:0000313" key="2">
    <source>
        <dbReference type="EMBL" id="KAA0888792.1"/>
    </source>
</evidence>
<evidence type="ECO:0000313" key="3">
    <source>
        <dbReference type="Proteomes" id="UP000324298"/>
    </source>
</evidence>
<gene>
    <name evidence="2" type="ORF">ET418_15540</name>
</gene>
<dbReference type="Pfam" id="PF24746">
    <property type="entry name" value="DUF7694"/>
    <property type="match status" value="1"/>
</dbReference>
<evidence type="ECO:0000259" key="1">
    <source>
        <dbReference type="Pfam" id="PF24746"/>
    </source>
</evidence>
<dbReference type="Proteomes" id="UP000324298">
    <property type="component" value="Unassembled WGS sequence"/>
</dbReference>
<organism evidence="2 3">
    <name type="scientific">Oryzomonas rubra</name>
    <dbReference type="NCBI Taxonomy" id="2509454"/>
    <lineage>
        <taxon>Bacteria</taxon>
        <taxon>Pseudomonadati</taxon>
        <taxon>Thermodesulfobacteriota</taxon>
        <taxon>Desulfuromonadia</taxon>
        <taxon>Geobacterales</taxon>
        <taxon>Geobacteraceae</taxon>
        <taxon>Oryzomonas</taxon>
    </lineage>
</organism>
<keyword evidence="3" id="KW-1185">Reference proteome</keyword>